<proteinExistence type="predicted"/>
<dbReference type="Proteomes" id="UP000676336">
    <property type="component" value="Unassembled WGS sequence"/>
</dbReference>
<evidence type="ECO:0000313" key="1">
    <source>
        <dbReference type="EMBL" id="CAF4862517.1"/>
    </source>
</evidence>
<evidence type="ECO:0000313" key="2">
    <source>
        <dbReference type="Proteomes" id="UP000676336"/>
    </source>
</evidence>
<protein>
    <submittedName>
        <fullName evidence="1">Uncharacterized protein</fullName>
    </submittedName>
</protein>
<reference evidence="1" key="1">
    <citation type="submission" date="2021-02" db="EMBL/GenBank/DDBJ databases">
        <authorList>
            <person name="Nowell W R."/>
        </authorList>
    </citation>
    <scope>NUCLEOTIDE SEQUENCE</scope>
</reference>
<sequence>ENVKAGFLPLKSSTRIHHIIENVLTLWMEPTEHVLPLRVLLENILNVNLQQQTVISYARKKMLQQKLNIPVRVYSAM</sequence>
<organism evidence="1 2">
    <name type="scientific">Rotaria magnacalcarata</name>
    <dbReference type="NCBI Taxonomy" id="392030"/>
    <lineage>
        <taxon>Eukaryota</taxon>
        <taxon>Metazoa</taxon>
        <taxon>Spiralia</taxon>
        <taxon>Gnathifera</taxon>
        <taxon>Rotifera</taxon>
        <taxon>Eurotatoria</taxon>
        <taxon>Bdelloidea</taxon>
        <taxon>Philodinida</taxon>
        <taxon>Philodinidae</taxon>
        <taxon>Rotaria</taxon>
    </lineage>
</organism>
<comment type="caution">
    <text evidence="1">The sequence shown here is derived from an EMBL/GenBank/DDBJ whole genome shotgun (WGS) entry which is preliminary data.</text>
</comment>
<gene>
    <name evidence="1" type="ORF">SMN809_LOCUS49925</name>
</gene>
<dbReference type="EMBL" id="CAJOBI010164039">
    <property type="protein sequence ID" value="CAF4862517.1"/>
    <property type="molecule type" value="Genomic_DNA"/>
</dbReference>
<accession>A0A8S3BVD0</accession>
<dbReference type="AlphaFoldDB" id="A0A8S3BVD0"/>
<name>A0A8S3BVD0_9BILA</name>
<feature type="non-terminal residue" evidence="1">
    <location>
        <position position="1"/>
    </location>
</feature>